<feature type="signal peptide" evidence="1">
    <location>
        <begin position="1"/>
        <end position="23"/>
    </location>
</feature>
<gene>
    <name evidence="3" type="ORF">SAMN05421829_1022</name>
</gene>
<feature type="chain" id="PRO_5012252707" evidence="1">
    <location>
        <begin position="24"/>
        <end position="228"/>
    </location>
</feature>
<name>A0A1N6PE56_9RHOO</name>
<keyword evidence="4" id="KW-1185">Reference proteome</keyword>
<organism evidence="3 4">
    <name type="scientific">Aromatoleum tolulyticum</name>
    <dbReference type="NCBI Taxonomy" id="34027"/>
    <lineage>
        <taxon>Bacteria</taxon>
        <taxon>Pseudomonadati</taxon>
        <taxon>Pseudomonadota</taxon>
        <taxon>Betaproteobacteria</taxon>
        <taxon>Rhodocyclales</taxon>
        <taxon>Rhodocyclaceae</taxon>
        <taxon>Aromatoleum</taxon>
    </lineage>
</organism>
<proteinExistence type="predicted"/>
<evidence type="ECO:0000256" key="1">
    <source>
        <dbReference type="SAM" id="SignalP"/>
    </source>
</evidence>
<evidence type="ECO:0000259" key="2">
    <source>
        <dbReference type="Pfam" id="PF07589"/>
    </source>
</evidence>
<keyword evidence="1" id="KW-0732">Signal</keyword>
<sequence length="228" mass="22662">MALKMKSLVAALTSAVVSASANAATISLNGDGFSVSWDDSVASLFGVPTLVGTNLIFSPTSFGVSSITNAWSALAGTFNLTVSAWSGYQLDSVGFVDGGSYALLGSAANTAVGTSLFVTPNESAGVATFSGSSRASGSAIGYGTWTIGEGESPEVTGLAAQSANVGLSAFLAANGGSADNFASVNVSTAKLSFGVVPVAPVPEPEAYLMLLTGLGMVGIIARRRSAVR</sequence>
<dbReference type="Proteomes" id="UP000186819">
    <property type="component" value="Unassembled WGS sequence"/>
</dbReference>
<dbReference type="Pfam" id="PF07589">
    <property type="entry name" value="PEP-CTERM"/>
    <property type="match status" value="1"/>
</dbReference>
<dbReference type="NCBIfam" id="TIGR02595">
    <property type="entry name" value="PEP_CTERM"/>
    <property type="match status" value="1"/>
</dbReference>
<evidence type="ECO:0000313" key="3">
    <source>
        <dbReference type="EMBL" id="SIQ02685.1"/>
    </source>
</evidence>
<accession>A0A1N6PE56</accession>
<dbReference type="InterPro" id="IPR013424">
    <property type="entry name" value="Ice-binding_C"/>
</dbReference>
<dbReference type="OrthoDB" id="9180749at2"/>
<feature type="domain" description="Ice-binding protein C-terminal" evidence="2">
    <location>
        <begin position="200"/>
        <end position="224"/>
    </location>
</feature>
<evidence type="ECO:0000313" key="4">
    <source>
        <dbReference type="Proteomes" id="UP000186819"/>
    </source>
</evidence>
<dbReference type="AlphaFoldDB" id="A0A1N6PE56"/>
<protein>
    <submittedName>
        <fullName evidence="3">PEP-CTERM protein-sorting domain-containing protein</fullName>
    </submittedName>
</protein>
<reference evidence="4" key="1">
    <citation type="submission" date="2017-01" db="EMBL/GenBank/DDBJ databases">
        <authorList>
            <person name="Varghese N."/>
            <person name="Submissions S."/>
        </authorList>
    </citation>
    <scope>NUCLEOTIDE SEQUENCE [LARGE SCALE GENOMIC DNA]</scope>
    <source>
        <strain evidence="4">ATCC 51758</strain>
    </source>
</reference>
<dbReference type="EMBL" id="FTMD01000002">
    <property type="protein sequence ID" value="SIQ02685.1"/>
    <property type="molecule type" value="Genomic_DNA"/>
</dbReference>